<feature type="transmembrane region" description="Helical" evidence="6">
    <location>
        <begin position="96"/>
        <end position="119"/>
    </location>
</feature>
<feature type="transmembrane region" description="Helical" evidence="6">
    <location>
        <begin position="221"/>
        <end position="243"/>
    </location>
</feature>
<comment type="subcellular location">
    <subcellularLocation>
        <location evidence="1">Membrane</location>
        <topology evidence="1">Multi-pass membrane protein</topology>
    </subcellularLocation>
</comment>
<dbReference type="GO" id="GO:0022857">
    <property type="term" value="F:transmembrane transporter activity"/>
    <property type="evidence" value="ECO:0007669"/>
    <property type="project" value="InterPro"/>
</dbReference>
<evidence type="ECO:0000256" key="2">
    <source>
        <dbReference type="ARBA" id="ARBA00022448"/>
    </source>
</evidence>
<proteinExistence type="predicted"/>
<evidence type="ECO:0000313" key="9">
    <source>
        <dbReference type="Proteomes" id="UP000030302"/>
    </source>
</evidence>
<dbReference type="PANTHER" id="PTHR42718:SF9">
    <property type="entry name" value="MAJOR FACILITATOR SUPERFAMILY MULTIDRUG TRANSPORTER MFSC"/>
    <property type="match status" value="1"/>
</dbReference>
<accession>A0A0A1FF99</accession>
<evidence type="ECO:0000256" key="1">
    <source>
        <dbReference type="ARBA" id="ARBA00004141"/>
    </source>
</evidence>
<dbReference type="STRING" id="279058.LT85_2369"/>
<gene>
    <name evidence="8" type="ORF">LT85_2369</name>
</gene>
<dbReference type="Gene3D" id="1.20.1720.10">
    <property type="entry name" value="Multidrug resistance protein D"/>
    <property type="match status" value="1"/>
</dbReference>
<evidence type="ECO:0000256" key="6">
    <source>
        <dbReference type="SAM" id="Phobius"/>
    </source>
</evidence>
<feature type="transmembrane region" description="Helical" evidence="6">
    <location>
        <begin position="323"/>
        <end position="344"/>
    </location>
</feature>
<protein>
    <submittedName>
        <fullName evidence="8">Permeases of the major facilitator superfamily</fullName>
    </submittedName>
</protein>
<keyword evidence="3 6" id="KW-0812">Transmembrane</keyword>
<feature type="transmembrane region" description="Helical" evidence="6">
    <location>
        <begin position="157"/>
        <end position="180"/>
    </location>
</feature>
<keyword evidence="9" id="KW-1185">Reference proteome</keyword>
<dbReference type="HOGENOM" id="CLU_000960_28_2_4"/>
<dbReference type="PANTHER" id="PTHR42718">
    <property type="entry name" value="MAJOR FACILITATOR SUPERFAMILY MULTIDRUG TRANSPORTER MFSC"/>
    <property type="match status" value="1"/>
</dbReference>
<dbReference type="KEGG" id="care:LT85_2369"/>
<feature type="transmembrane region" description="Helical" evidence="6">
    <location>
        <begin position="249"/>
        <end position="267"/>
    </location>
</feature>
<feature type="transmembrane region" description="Helical" evidence="6">
    <location>
        <begin position="450"/>
        <end position="471"/>
    </location>
</feature>
<feature type="transmembrane region" description="Helical" evidence="6">
    <location>
        <begin position="351"/>
        <end position="373"/>
    </location>
</feature>
<dbReference type="EMBL" id="CP009962">
    <property type="protein sequence ID" value="AIY41527.1"/>
    <property type="molecule type" value="Genomic_DNA"/>
</dbReference>
<feature type="transmembrane region" description="Helical" evidence="6">
    <location>
        <begin position="385"/>
        <end position="404"/>
    </location>
</feature>
<keyword evidence="5 6" id="KW-0472">Membrane</keyword>
<keyword evidence="4 6" id="KW-1133">Transmembrane helix</keyword>
<dbReference type="CDD" id="cd17321">
    <property type="entry name" value="MFS_MMR_MDR_like"/>
    <property type="match status" value="1"/>
</dbReference>
<feature type="transmembrane region" description="Helical" evidence="6">
    <location>
        <begin position="65"/>
        <end position="84"/>
    </location>
</feature>
<dbReference type="GO" id="GO:0016020">
    <property type="term" value="C:membrane"/>
    <property type="evidence" value="ECO:0007669"/>
    <property type="project" value="UniProtKB-SubCell"/>
</dbReference>
<organism evidence="8 9">
    <name type="scientific">Collimonas arenae</name>
    <dbReference type="NCBI Taxonomy" id="279058"/>
    <lineage>
        <taxon>Bacteria</taxon>
        <taxon>Pseudomonadati</taxon>
        <taxon>Pseudomonadota</taxon>
        <taxon>Betaproteobacteria</taxon>
        <taxon>Burkholderiales</taxon>
        <taxon>Oxalobacteraceae</taxon>
        <taxon>Collimonas</taxon>
    </lineage>
</organism>
<dbReference type="AlphaFoldDB" id="A0A0A1FF99"/>
<dbReference type="InterPro" id="IPR036259">
    <property type="entry name" value="MFS_trans_sf"/>
</dbReference>
<sequence>MEKMTSPQALSTVSSTPSVANEATAAVKWTIAASSFAFIIVQLDVTIVNVALPQIGVDLGARVSALQWVVDAYTLGFAVFLLSAGALGDKFGSKRLFLAGFLLFAMASLACGLAPNAAFLNIARAIQGIGAALLVPSSLAILNHACAHDKKLLAKAIGLWTAAGGVSIAAGPVIGGLLLATAGWRSIFLVNLPICAFGFLLTIRVVPAIAASTHVRSFDPLGQLLAIITLTALVGGVIEFHPLGMQHPLVIAGFGVALIAGAAFIMVERKVQHPMLPLNFFHQTSFSAAVLFGVLVNFSYYGVIFVISFYLQKVQNYSVVQAGLAFLPLTGTFIFSNLVSGWLIGKAGIRLPMMLGGLIGALGYGLLGSIGIASHASFLHMLPGFILIPAGMGLAVPAMTTSILSSVEKSRAGTASAVLNTARQVGGAVGVAVFGALVSDGVAGDMTSGVRIALATATVLLLIAAGMGYLVKPKTAA</sequence>
<name>A0A0A1FF99_9BURK</name>
<reference evidence="9" key="1">
    <citation type="journal article" date="2014" name="Soil Biol. Biochem.">
        <title>Structure and function of bacterial communities in ageing soils: Insights from the Mendocino ecological staircase.</title>
        <authorList>
            <person name="Uroz S."/>
            <person name="Tech J.J."/>
            <person name="Sawaya N.A."/>
            <person name="Frey-Klett P."/>
            <person name="Leveau J.H.J."/>
        </authorList>
    </citation>
    <scope>NUCLEOTIDE SEQUENCE [LARGE SCALE GENOMIC DNA]</scope>
    <source>
        <strain evidence="9">Cal35</strain>
    </source>
</reference>
<keyword evidence="2" id="KW-0813">Transport</keyword>
<evidence type="ECO:0000313" key="8">
    <source>
        <dbReference type="EMBL" id="AIY41527.1"/>
    </source>
</evidence>
<dbReference type="PROSITE" id="PS50850">
    <property type="entry name" value="MFS"/>
    <property type="match status" value="1"/>
</dbReference>
<dbReference type="Pfam" id="PF07690">
    <property type="entry name" value="MFS_1"/>
    <property type="match status" value="1"/>
</dbReference>
<feature type="transmembrane region" description="Helical" evidence="6">
    <location>
        <begin position="288"/>
        <end position="311"/>
    </location>
</feature>
<evidence type="ECO:0000259" key="7">
    <source>
        <dbReference type="PROSITE" id="PS50850"/>
    </source>
</evidence>
<dbReference type="Gene3D" id="1.20.1250.20">
    <property type="entry name" value="MFS general substrate transporter like domains"/>
    <property type="match status" value="1"/>
</dbReference>
<evidence type="ECO:0000256" key="3">
    <source>
        <dbReference type="ARBA" id="ARBA00022692"/>
    </source>
</evidence>
<feature type="transmembrane region" description="Helical" evidence="6">
    <location>
        <begin position="186"/>
        <end position="209"/>
    </location>
</feature>
<dbReference type="InterPro" id="IPR011701">
    <property type="entry name" value="MFS"/>
</dbReference>
<evidence type="ECO:0000256" key="4">
    <source>
        <dbReference type="ARBA" id="ARBA00022989"/>
    </source>
</evidence>
<evidence type="ECO:0000256" key="5">
    <source>
        <dbReference type="ARBA" id="ARBA00023136"/>
    </source>
</evidence>
<dbReference type="Proteomes" id="UP000030302">
    <property type="component" value="Chromosome"/>
</dbReference>
<dbReference type="SUPFAM" id="SSF103473">
    <property type="entry name" value="MFS general substrate transporter"/>
    <property type="match status" value="1"/>
</dbReference>
<dbReference type="InterPro" id="IPR020846">
    <property type="entry name" value="MFS_dom"/>
</dbReference>
<feature type="domain" description="Major facilitator superfamily (MFS) profile" evidence="7">
    <location>
        <begin position="30"/>
        <end position="476"/>
    </location>
</feature>
<feature type="transmembrane region" description="Helical" evidence="6">
    <location>
        <begin position="125"/>
        <end position="145"/>
    </location>
</feature>